<evidence type="ECO:0000256" key="1">
    <source>
        <dbReference type="SAM" id="MobiDB-lite"/>
    </source>
</evidence>
<proteinExistence type="predicted"/>
<accession>A0A286GSN0</accession>
<dbReference type="InterPro" id="IPR027417">
    <property type="entry name" value="P-loop_NTPase"/>
</dbReference>
<dbReference type="RefSeq" id="WP_235003290.1">
    <property type="nucleotide sequence ID" value="NZ_OCNK01000002.1"/>
</dbReference>
<dbReference type="GO" id="GO:0003690">
    <property type="term" value="F:double-stranded DNA binding"/>
    <property type="evidence" value="ECO:0007669"/>
    <property type="project" value="TreeGrafter"/>
</dbReference>
<reference evidence="3" key="1">
    <citation type="submission" date="2017-09" db="EMBL/GenBank/DDBJ databases">
        <authorList>
            <person name="Varghese N."/>
            <person name="Submissions S."/>
        </authorList>
    </citation>
    <scope>NUCLEOTIDE SEQUENCE [LARGE SCALE GENOMIC DNA]</scope>
    <source>
        <strain evidence="3">DSM 44270</strain>
    </source>
</reference>
<dbReference type="Proteomes" id="UP000219482">
    <property type="component" value="Unassembled WGS sequence"/>
</dbReference>
<keyword evidence="3" id="KW-1185">Reference proteome</keyword>
<feature type="region of interest" description="Disordered" evidence="1">
    <location>
        <begin position="142"/>
        <end position="180"/>
    </location>
</feature>
<dbReference type="PANTHER" id="PTHR12083:SF9">
    <property type="entry name" value="BIFUNCTIONAL POLYNUCLEOTIDE PHOSPHATASE_KINASE"/>
    <property type="match status" value="1"/>
</dbReference>
<dbReference type="Gene3D" id="3.40.50.300">
    <property type="entry name" value="P-loop containing nucleotide triphosphate hydrolases"/>
    <property type="match status" value="1"/>
</dbReference>
<gene>
    <name evidence="2" type="ORF">SAMN06272739_1949</name>
</gene>
<name>A0A286GSN0_9ACTN</name>
<dbReference type="GO" id="GO:0046403">
    <property type="term" value="F:polynucleotide 3'-phosphatase activity"/>
    <property type="evidence" value="ECO:0007669"/>
    <property type="project" value="TreeGrafter"/>
</dbReference>
<dbReference type="PANTHER" id="PTHR12083">
    <property type="entry name" value="BIFUNCTIONAL POLYNUCLEOTIDE PHOSPHATASE/KINASE"/>
    <property type="match status" value="1"/>
</dbReference>
<dbReference type="Pfam" id="PF13671">
    <property type="entry name" value="AAA_33"/>
    <property type="match status" value="1"/>
</dbReference>
<feature type="compositionally biased region" description="Basic and acidic residues" evidence="1">
    <location>
        <begin position="169"/>
        <end position="180"/>
    </location>
</feature>
<protein>
    <submittedName>
        <fullName evidence="2">AAA domain-containing protein</fullName>
    </submittedName>
</protein>
<dbReference type="GO" id="GO:0046404">
    <property type="term" value="F:ATP-dependent polydeoxyribonucleotide 5'-hydroxyl-kinase activity"/>
    <property type="evidence" value="ECO:0007669"/>
    <property type="project" value="TreeGrafter"/>
</dbReference>
<evidence type="ECO:0000313" key="2">
    <source>
        <dbReference type="EMBL" id="SOD98543.1"/>
    </source>
</evidence>
<dbReference type="GO" id="GO:0006281">
    <property type="term" value="P:DNA repair"/>
    <property type="evidence" value="ECO:0007669"/>
    <property type="project" value="TreeGrafter"/>
</dbReference>
<dbReference type="SUPFAM" id="SSF52540">
    <property type="entry name" value="P-loop containing nucleoside triphosphate hydrolases"/>
    <property type="match status" value="1"/>
</dbReference>
<dbReference type="AlphaFoldDB" id="A0A286GSN0"/>
<sequence>MSDGPELVVMVGLQGSGKSTWVRDHLADSHVVVSKDHWPRARRREARQQRVVAEHLAAGRSVVVDNTNAAVEDRAALIAAARAAGVPVRAVWLDTPPEVSLARNVDRDERSRVPLVGVLATRARFVPPTRAEGFDRVDVARPDRVTGASGPGRNVSGAALGPSRGPTADGRRHPTEREHP</sequence>
<organism evidence="2 3">
    <name type="scientific">Blastococcus haudaquaticus</name>
    <dbReference type="NCBI Taxonomy" id="1938745"/>
    <lineage>
        <taxon>Bacteria</taxon>
        <taxon>Bacillati</taxon>
        <taxon>Actinomycetota</taxon>
        <taxon>Actinomycetes</taxon>
        <taxon>Geodermatophilales</taxon>
        <taxon>Geodermatophilaceae</taxon>
        <taxon>Blastococcus</taxon>
    </lineage>
</organism>
<evidence type="ECO:0000313" key="3">
    <source>
        <dbReference type="Proteomes" id="UP000219482"/>
    </source>
</evidence>
<dbReference type="EMBL" id="OCNK01000002">
    <property type="protein sequence ID" value="SOD98543.1"/>
    <property type="molecule type" value="Genomic_DNA"/>
</dbReference>